<keyword evidence="2" id="KW-1185">Reference proteome</keyword>
<proteinExistence type="predicted"/>
<protein>
    <submittedName>
        <fullName evidence="1">Uncharacterized protein</fullName>
    </submittedName>
</protein>
<comment type="caution">
    <text evidence="1">The sequence shown here is derived from an EMBL/GenBank/DDBJ whole genome shotgun (WGS) entry which is preliminary data.</text>
</comment>
<name>A0ABV2TJZ2_9RHOO</name>
<reference evidence="1 2" key="1">
    <citation type="submission" date="2024-07" db="EMBL/GenBank/DDBJ databases">
        <title>Uliginosibacterium flavum JJ3220;KACC:17644.</title>
        <authorList>
            <person name="Kim M.K."/>
        </authorList>
    </citation>
    <scope>NUCLEOTIDE SEQUENCE [LARGE SCALE GENOMIC DNA]</scope>
    <source>
        <strain evidence="1 2">KACC:17644</strain>
    </source>
</reference>
<dbReference type="Proteomes" id="UP001549691">
    <property type="component" value="Unassembled WGS sequence"/>
</dbReference>
<dbReference type="RefSeq" id="WP_354599958.1">
    <property type="nucleotide sequence ID" value="NZ_JBEWZI010000003.1"/>
</dbReference>
<sequence>MSIQSSNFAAMLLLSEINLQCHTIARAAEKLHESAEHWITLGKGIDDQKKAPPIEIVMWCSACLSAAVAIRRLLFLNGQKNKSVVKKRCKALMDILGNPLLPILSSAEVRNSWEHLDERLDDLLSSSPHVFTAITPIHVEVKQPDPKVFVLRHFDPLCMEIKYGPDTIPLVPLANEVKELSGFVAVAFKRLQSQHCDIYGSLTASPSHSVSGHQ</sequence>
<organism evidence="1 2">
    <name type="scientific">Uliginosibacterium flavum</name>
    <dbReference type="NCBI Taxonomy" id="1396831"/>
    <lineage>
        <taxon>Bacteria</taxon>
        <taxon>Pseudomonadati</taxon>
        <taxon>Pseudomonadota</taxon>
        <taxon>Betaproteobacteria</taxon>
        <taxon>Rhodocyclales</taxon>
        <taxon>Zoogloeaceae</taxon>
        <taxon>Uliginosibacterium</taxon>
    </lineage>
</organism>
<dbReference type="EMBL" id="JBEWZI010000003">
    <property type="protein sequence ID" value="MET7013498.1"/>
    <property type="molecule type" value="Genomic_DNA"/>
</dbReference>
<evidence type="ECO:0000313" key="2">
    <source>
        <dbReference type="Proteomes" id="UP001549691"/>
    </source>
</evidence>
<gene>
    <name evidence="1" type="ORF">ABXR19_04805</name>
</gene>
<accession>A0ABV2TJZ2</accession>
<evidence type="ECO:0000313" key="1">
    <source>
        <dbReference type="EMBL" id="MET7013498.1"/>
    </source>
</evidence>